<keyword evidence="2" id="KW-1185">Reference proteome</keyword>
<name>A0ACC1JHE5_9FUNG</name>
<comment type="caution">
    <text evidence="1">The sequence shown here is derived from an EMBL/GenBank/DDBJ whole genome shotgun (WGS) entry which is preliminary data.</text>
</comment>
<dbReference type="EMBL" id="JANBPW010000019">
    <property type="protein sequence ID" value="KAJ1951401.1"/>
    <property type="molecule type" value="Genomic_DNA"/>
</dbReference>
<sequence length="224" mass="24924">MAAAFSDTNIAELETLRGQLQQLQESFGTITEETRPDTPHIMPWPMLLSKFNVLAARYATLSQAVNRNHASLLQQMVVAPQKQLQSDHELQILSVLLRTKLAPEIEREEERIKGEMEEEAKADQQQLEFGSQIDNAGNLKYWQAKTEVHDSLALTAEVAFKELRKRHANTVDAILAAKPGKRHEDMDVDEPAKTAAAERGEEEDPKGAVALEDILAFVSSGARA</sequence>
<reference evidence="1" key="1">
    <citation type="submission" date="2022-07" db="EMBL/GenBank/DDBJ databases">
        <title>Phylogenomic reconstructions and comparative analyses of Kickxellomycotina fungi.</title>
        <authorList>
            <person name="Reynolds N.K."/>
            <person name="Stajich J.E."/>
            <person name="Barry K."/>
            <person name="Grigoriev I.V."/>
            <person name="Crous P."/>
            <person name="Smith M.E."/>
        </authorList>
    </citation>
    <scope>NUCLEOTIDE SEQUENCE</scope>
    <source>
        <strain evidence="1">NRRL 5244</strain>
    </source>
</reference>
<protein>
    <submittedName>
        <fullName evidence="1">Uncharacterized protein</fullName>
    </submittedName>
</protein>
<organism evidence="1 2">
    <name type="scientific">Linderina macrospora</name>
    <dbReference type="NCBI Taxonomy" id="4868"/>
    <lineage>
        <taxon>Eukaryota</taxon>
        <taxon>Fungi</taxon>
        <taxon>Fungi incertae sedis</taxon>
        <taxon>Zoopagomycota</taxon>
        <taxon>Kickxellomycotina</taxon>
        <taxon>Kickxellomycetes</taxon>
        <taxon>Kickxellales</taxon>
        <taxon>Kickxellaceae</taxon>
        <taxon>Linderina</taxon>
    </lineage>
</organism>
<dbReference type="Proteomes" id="UP001150603">
    <property type="component" value="Unassembled WGS sequence"/>
</dbReference>
<gene>
    <name evidence="1" type="ORF">FBU59_000181</name>
</gene>
<accession>A0ACC1JHE5</accession>
<proteinExistence type="predicted"/>
<evidence type="ECO:0000313" key="1">
    <source>
        <dbReference type="EMBL" id="KAJ1951401.1"/>
    </source>
</evidence>
<evidence type="ECO:0000313" key="2">
    <source>
        <dbReference type="Proteomes" id="UP001150603"/>
    </source>
</evidence>